<dbReference type="GO" id="GO:0000270">
    <property type="term" value="P:peptidoglycan metabolic process"/>
    <property type="evidence" value="ECO:0007669"/>
    <property type="project" value="InterPro"/>
</dbReference>
<evidence type="ECO:0000256" key="1">
    <source>
        <dbReference type="ARBA" id="ARBA00007734"/>
    </source>
</evidence>
<dbReference type="GO" id="GO:0016020">
    <property type="term" value="C:membrane"/>
    <property type="evidence" value="ECO:0007669"/>
    <property type="project" value="InterPro"/>
</dbReference>
<dbReference type="PANTHER" id="PTHR37423:SF2">
    <property type="entry name" value="MEMBRANE-BOUND LYTIC MUREIN TRANSGLYCOSYLASE C"/>
    <property type="match status" value="1"/>
</dbReference>
<dbReference type="RefSeq" id="WP_061833302.1">
    <property type="nucleotide sequence ID" value="NZ_LUKE01000001.1"/>
</dbReference>
<dbReference type="CDD" id="cd13401">
    <property type="entry name" value="Slt70-like"/>
    <property type="match status" value="1"/>
</dbReference>
<dbReference type="InterPro" id="IPR008258">
    <property type="entry name" value="Transglycosylase_SLT_dom_1"/>
</dbReference>
<accession>A0A150WMY6</accession>
<reference evidence="3 4" key="1">
    <citation type="submission" date="2016-03" db="EMBL/GenBank/DDBJ databases">
        <authorList>
            <person name="Ploux O."/>
        </authorList>
    </citation>
    <scope>NUCLEOTIDE SEQUENCE [LARGE SCALE GENOMIC DNA]</scope>
    <source>
        <strain evidence="3 4">R0</strain>
    </source>
</reference>
<dbReference type="OrthoDB" id="5298965at2"/>
<evidence type="ECO:0000313" key="3">
    <source>
        <dbReference type="EMBL" id="KYG65758.1"/>
    </source>
</evidence>
<dbReference type="EMBL" id="LUKE01000001">
    <property type="protein sequence ID" value="KYG65758.1"/>
    <property type="molecule type" value="Genomic_DNA"/>
</dbReference>
<dbReference type="InterPro" id="IPR000189">
    <property type="entry name" value="Transglyc_AS"/>
</dbReference>
<dbReference type="InterPro" id="IPR023346">
    <property type="entry name" value="Lysozyme-like_dom_sf"/>
</dbReference>
<organism evidence="3 4">
    <name type="scientific">Bdellovibrio bacteriovorus</name>
    <dbReference type="NCBI Taxonomy" id="959"/>
    <lineage>
        <taxon>Bacteria</taxon>
        <taxon>Pseudomonadati</taxon>
        <taxon>Bdellovibrionota</taxon>
        <taxon>Bdellovibrionia</taxon>
        <taxon>Bdellovibrionales</taxon>
        <taxon>Pseudobdellovibrionaceae</taxon>
        <taxon>Bdellovibrio</taxon>
    </lineage>
</organism>
<dbReference type="GO" id="GO:0008933">
    <property type="term" value="F:peptidoglycan lytic transglycosylase activity"/>
    <property type="evidence" value="ECO:0007669"/>
    <property type="project" value="InterPro"/>
</dbReference>
<gene>
    <name evidence="3" type="ORF">AZI86_01390</name>
</gene>
<name>A0A150WMY6_BDEBC</name>
<dbReference type="AlphaFoldDB" id="A0A150WMY6"/>
<sequence>MQKTLILSLLVLASCASKPVSYPVKAPAGAMTLEKALHQTPEETTAYLKEHVSGVELYDVSNSADPASHLPDSLRASKAPALPKEKSLTQGFIRKYRVWTAERRAHQSEKVLSTFTCEHAPEAQALGFTLEIDFPAETATTLSQQLHEKVISCDYAAKAESYFRLAIFSIQKNDCARAMGYLKDFPPAERGTSDRLAYVKSFCVGASEVSQRNPWSGYGILLKDAPKENRTPAAWYLTTQSGSEDWDRLLATFVDLNLKGKKSTVQYIASKLNYETLRSLPHSFQASVLVMMTYAGADLAVFQTLHRYIADHPEMVSPDVTTLLFPTRYWNEIVENSHDMDPILVKALIRQESAFNPQARSRAKASGLMQLIYPTARRFGVPRPSLLLKPDQNIQAGSQFLGQLIEEFGSVELALAAYNAGPGIVRKWQKRYPTDNIELFVEMIPYSETREYVRLVRRNFRVYETLLSRPQLLGETRGDIRLPASTP</sequence>
<dbReference type="Proteomes" id="UP000075320">
    <property type="component" value="Unassembled WGS sequence"/>
</dbReference>
<dbReference type="Pfam" id="PF01464">
    <property type="entry name" value="SLT"/>
    <property type="match status" value="1"/>
</dbReference>
<evidence type="ECO:0000313" key="4">
    <source>
        <dbReference type="Proteomes" id="UP000075320"/>
    </source>
</evidence>
<keyword evidence="4" id="KW-1185">Reference proteome</keyword>
<proteinExistence type="inferred from homology"/>
<dbReference type="PROSITE" id="PS51257">
    <property type="entry name" value="PROKAR_LIPOPROTEIN"/>
    <property type="match status" value="1"/>
</dbReference>
<comment type="caution">
    <text evidence="3">The sequence shown here is derived from an EMBL/GenBank/DDBJ whole genome shotgun (WGS) entry which is preliminary data.</text>
</comment>
<comment type="similarity">
    <text evidence="1">Belongs to the transglycosylase Slt family.</text>
</comment>
<dbReference type="PANTHER" id="PTHR37423">
    <property type="entry name" value="SOLUBLE LYTIC MUREIN TRANSGLYCOSYLASE-RELATED"/>
    <property type="match status" value="1"/>
</dbReference>
<feature type="domain" description="Transglycosylase SLT" evidence="2">
    <location>
        <begin position="337"/>
        <end position="438"/>
    </location>
</feature>
<dbReference type="SUPFAM" id="SSF53955">
    <property type="entry name" value="Lysozyme-like"/>
    <property type="match status" value="1"/>
</dbReference>
<dbReference type="Gene3D" id="1.10.530.10">
    <property type="match status" value="1"/>
</dbReference>
<dbReference type="PROSITE" id="PS00922">
    <property type="entry name" value="TRANSGLYCOSYLASE"/>
    <property type="match status" value="1"/>
</dbReference>
<protein>
    <recommendedName>
        <fullName evidence="2">Transglycosylase SLT domain-containing protein</fullName>
    </recommendedName>
</protein>
<evidence type="ECO:0000259" key="2">
    <source>
        <dbReference type="Pfam" id="PF01464"/>
    </source>
</evidence>